<evidence type="ECO:0000313" key="1">
    <source>
        <dbReference type="EMBL" id="CAG8701695.1"/>
    </source>
</evidence>
<feature type="non-terminal residue" evidence="1">
    <location>
        <position position="134"/>
    </location>
</feature>
<accession>A0A9N9HR69</accession>
<name>A0A9N9HR69_9GLOM</name>
<keyword evidence="2" id="KW-1185">Reference proteome</keyword>
<organism evidence="1 2">
    <name type="scientific">Ambispora gerdemannii</name>
    <dbReference type="NCBI Taxonomy" id="144530"/>
    <lineage>
        <taxon>Eukaryota</taxon>
        <taxon>Fungi</taxon>
        <taxon>Fungi incertae sedis</taxon>
        <taxon>Mucoromycota</taxon>
        <taxon>Glomeromycotina</taxon>
        <taxon>Glomeromycetes</taxon>
        <taxon>Archaeosporales</taxon>
        <taxon>Ambisporaceae</taxon>
        <taxon>Ambispora</taxon>
    </lineage>
</organism>
<dbReference type="EMBL" id="CAJVPL010018349">
    <property type="protein sequence ID" value="CAG8701695.1"/>
    <property type="molecule type" value="Genomic_DNA"/>
</dbReference>
<evidence type="ECO:0000313" key="2">
    <source>
        <dbReference type="Proteomes" id="UP000789831"/>
    </source>
</evidence>
<proteinExistence type="predicted"/>
<dbReference type="Proteomes" id="UP000789831">
    <property type="component" value="Unassembled WGS sequence"/>
</dbReference>
<sequence>KEALDFMFESVLLMFQKCFKVKRGEVEKLKQGNMVAAGYLCTRHCEVFTHIQNVAKILLNTQEFENRETHIVTSVSLLYNYVMHLFLKELVENVAKLLEEHDLPRLDGDKYGAKGAVGFDMTYRGTAIYLPYQL</sequence>
<feature type="non-terminal residue" evidence="1">
    <location>
        <position position="1"/>
    </location>
</feature>
<gene>
    <name evidence="1" type="ORF">AGERDE_LOCUS13542</name>
</gene>
<protein>
    <submittedName>
        <fullName evidence="1">7420_t:CDS:1</fullName>
    </submittedName>
</protein>
<reference evidence="1" key="1">
    <citation type="submission" date="2021-06" db="EMBL/GenBank/DDBJ databases">
        <authorList>
            <person name="Kallberg Y."/>
            <person name="Tangrot J."/>
            <person name="Rosling A."/>
        </authorList>
    </citation>
    <scope>NUCLEOTIDE SEQUENCE</scope>
    <source>
        <strain evidence="1">MT106</strain>
    </source>
</reference>
<dbReference type="AlphaFoldDB" id="A0A9N9HR69"/>
<comment type="caution">
    <text evidence="1">The sequence shown here is derived from an EMBL/GenBank/DDBJ whole genome shotgun (WGS) entry which is preliminary data.</text>
</comment>